<comment type="caution">
    <text evidence="6">The sequence shown here is derived from an EMBL/GenBank/DDBJ whole genome shotgun (WGS) entry which is preliminary data.</text>
</comment>
<name>A0A8S3QGQ7_MYTED</name>
<dbReference type="EMBL" id="CAJPWZ010000458">
    <property type="protein sequence ID" value="CAG2192960.1"/>
    <property type="molecule type" value="Genomic_DNA"/>
</dbReference>
<gene>
    <name evidence="6" type="ORF">MEDL_8069</name>
</gene>
<dbReference type="AlphaFoldDB" id="A0A8S3QGQ7"/>
<accession>A0A8S3QGQ7</accession>
<dbReference type="Pfam" id="PF00386">
    <property type="entry name" value="C1q"/>
    <property type="match status" value="1"/>
</dbReference>
<dbReference type="PANTHER" id="PTHR22923">
    <property type="entry name" value="CEREBELLIN-RELATED"/>
    <property type="match status" value="1"/>
</dbReference>
<dbReference type="PANTHER" id="PTHR22923:SF116">
    <property type="entry name" value="C1Q DOMAIN-CONTAINING PROTEIN"/>
    <property type="match status" value="1"/>
</dbReference>
<protein>
    <submittedName>
        <fullName evidence="6">C1QL</fullName>
    </submittedName>
</protein>
<dbReference type="InterPro" id="IPR008983">
    <property type="entry name" value="Tumour_necrosis_fac-like_dom"/>
</dbReference>
<dbReference type="OrthoDB" id="6151356at2759"/>
<proteinExistence type="predicted"/>
<evidence type="ECO:0000256" key="3">
    <source>
        <dbReference type="ARBA" id="ARBA00022729"/>
    </source>
</evidence>
<organism evidence="6 7">
    <name type="scientific">Mytilus edulis</name>
    <name type="common">Blue mussel</name>
    <dbReference type="NCBI Taxonomy" id="6550"/>
    <lineage>
        <taxon>Eukaryota</taxon>
        <taxon>Metazoa</taxon>
        <taxon>Spiralia</taxon>
        <taxon>Lophotrochozoa</taxon>
        <taxon>Mollusca</taxon>
        <taxon>Bivalvia</taxon>
        <taxon>Autobranchia</taxon>
        <taxon>Pteriomorphia</taxon>
        <taxon>Mytilida</taxon>
        <taxon>Mytiloidea</taxon>
        <taxon>Mytilidae</taxon>
        <taxon>Mytilinae</taxon>
        <taxon>Mytilus</taxon>
    </lineage>
</organism>
<evidence type="ECO:0000256" key="1">
    <source>
        <dbReference type="ARBA" id="ARBA00004613"/>
    </source>
</evidence>
<comment type="subcellular location">
    <subcellularLocation>
        <location evidence="1">Secreted</location>
    </subcellularLocation>
</comment>
<evidence type="ECO:0000313" key="7">
    <source>
        <dbReference type="Proteomes" id="UP000683360"/>
    </source>
</evidence>
<keyword evidence="3" id="KW-0732">Signal</keyword>
<feature type="compositionally biased region" description="Basic and acidic residues" evidence="4">
    <location>
        <begin position="16"/>
        <end position="30"/>
    </location>
</feature>
<reference evidence="6" key="1">
    <citation type="submission" date="2021-03" db="EMBL/GenBank/DDBJ databases">
        <authorList>
            <person name="Bekaert M."/>
        </authorList>
    </citation>
    <scope>NUCLEOTIDE SEQUENCE</scope>
</reference>
<evidence type="ECO:0000259" key="5">
    <source>
        <dbReference type="PROSITE" id="PS50871"/>
    </source>
</evidence>
<evidence type="ECO:0000256" key="2">
    <source>
        <dbReference type="ARBA" id="ARBA00022525"/>
    </source>
</evidence>
<dbReference type="InterPro" id="IPR001073">
    <property type="entry name" value="C1q_dom"/>
</dbReference>
<feature type="compositionally biased region" description="Polar residues" evidence="4">
    <location>
        <begin position="1"/>
        <end position="15"/>
    </location>
</feature>
<dbReference type="PROSITE" id="PS50871">
    <property type="entry name" value="C1Q"/>
    <property type="match status" value="1"/>
</dbReference>
<dbReference type="SMART" id="SM00110">
    <property type="entry name" value="C1Q"/>
    <property type="match status" value="1"/>
</dbReference>
<sequence>MQTVNKEMNNGAVQTNHDKTSYDNGSKPELHVQSLPPWEEEHHDEIEEEQPRVNRLLATNISVQPSAVAFYAQLSTSETNVGKHHPIVFDHVTLNVGNGYNKHTGAFTAPVGGIYVFTFTLFPNRGNYMAVNIFKNSEVISQIYTQIRTDMFSATTPVAVIDMNVGDTAFVRTSSTNPSNGDVYSDVKVKSSFAGWKIAGS</sequence>
<dbReference type="SUPFAM" id="SSF49842">
    <property type="entry name" value="TNF-like"/>
    <property type="match status" value="1"/>
</dbReference>
<dbReference type="Gene3D" id="2.60.120.40">
    <property type="match status" value="1"/>
</dbReference>
<dbReference type="PRINTS" id="PR00007">
    <property type="entry name" value="COMPLEMNTC1Q"/>
</dbReference>
<keyword evidence="7" id="KW-1185">Reference proteome</keyword>
<dbReference type="InterPro" id="IPR050822">
    <property type="entry name" value="Cerebellin_Synaptic_Org"/>
</dbReference>
<evidence type="ECO:0000256" key="4">
    <source>
        <dbReference type="SAM" id="MobiDB-lite"/>
    </source>
</evidence>
<evidence type="ECO:0000313" key="6">
    <source>
        <dbReference type="EMBL" id="CAG2192960.1"/>
    </source>
</evidence>
<keyword evidence="2" id="KW-0964">Secreted</keyword>
<feature type="region of interest" description="Disordered" evidence="4">
    <location>
        <begin position="1"/>
        <end position="32"/>
    </location>
</feature>
<dbReference type="Proteomes" id="UP000683360">
    <property type="component" value="Unassembled WGS sequence"/>
</dbReference>
<dbReference type="GO" id="GO:0005576">
    <property type="term" value="C:extracellular region"/>
    <property type="evidence" value="ECO:0007669"/>
    <property type="project" value="UniProtKB-SubCell"/>
</dbReference>
<feature type="domain" description="C1q" evidence="5">
    <location>
        <begin position="63"/>
        <end position="201"/>
    </location>
</feature>